<proteinExistence type="predicted"/>
<dbReference type="EMBL" id="JACCBW010000005">
    <property type="protein sequence ID" value="NYE38612.1"/>
    <property type="molecule type" value="Genomic_DNA"/>
</dbReference>
<accession>A0A7Y9H644</accession>
<organism evidence="1 2">
    <name type="scientific">Nocardioides cavernae</name>
    <dbReference type="NCBI Taxonomy" id="1921566"/>
    <lineage>
        <taxon>Bacteria</taxon>
        <taxon>Bacillati</taxon>
        <taxon>Actinomycetota</taxon>
        <taxon>Actinomycetes</taxon>
        <taxon>Propionibacteriales</taxon>
        <taxon>Nocardioidaceae</taxon>
        <taxon>Nocardioides</taxon>
    </lineage>
</organism>
<dbReference type="Proteomes" id="UP000549911">
    <property type="component" value="Unassembled WGS sequence"/>
</dbReference>
<reference evidence="1 2" key="2">
    <citation type="submission" date="2020-08" db="EMBL/GenBank/DDBJ databases">
        <title>The Agave Microbiome: Exploring the role of microbial communities in plant adaptations to desert environments.</title>
        <authorList>
            <person name="Partida-Martinez L.P."/>
        </authorList>
    </citation>
    <scope>NUCLEOTIDE SEQUENCE [LARGE SCALE GENOMIC DNA]</scope>
    <source>
        <strain evidence="1 2">AT2.17</strain>
    </source>
</reference>
<gene>
    <name evidence="1" type="ORF">F4692_003762</name>
</gene>
<comment type="caution">
    <text evidence="1">The sequence shown here is derived from an EMBL/GenBank/DDBJ whole genome shotgun (WGS) entry which is preliminary data.</text>
</comment>
<reference evidence="1 2" key="1">
    <citation type="submission" date="2020-07" db="EMBL/GenBank/DDBJ databases">
        <authorList>
            <person name="Partida-Martinez L."/>
            <person name="Huntemann M."/>
            <person name="Clum A."/>
            <person name="Wang J."/>
            <person name="Palaniappan K."/>
            <person name="Ritter S."/>
            <person name="Chen I.-M."/>
            <person name="Stamatis D."/>
            <person name="Reddy T."/>
            <person name="O'Malley R."/>
            <person name="Daum C."/>
            <person name="Shapiro N."/>
            <person name="Ivanova N."/>
            <person name="Kyrpides N."/>
            <person name="Woyke T."/>
        </authorList>
    </citation>
    <scope>NUCLEOTIDE SEQUENCE [LARGE SCALE GENOMIC DNA]</scope>
    <source>
        <strain evidence="1 2">AT2.17</strain>
    </source>
</reference>
<dbReference type="AlphaFoldDB" id="A0A7Y9H644"/>
<keyword evidence="2" id="KW-1185">Reference proteome</keyword>
<dbReference type="RefSeq" id="WP_179621249.1">
    <property type="nucleotide sequence ID" value="NZ_JACCBW010000005.1"/>
</dbReference>
<protein>
    <submittedName>
        <fullName evidence="1">Uncharacterized protein</fullName>
    </submittedName>
</protein>
<evidence type="ECO:0000313" key="1">
    <source>
        <dbReference type="EMBL" id="NYE38612.1"/>
    </source>
</evidence>
<name>A0A7Y9H644_9ACTN</name>
<sequence>MLHRRAVGETVPTRTTRTTVHAGLVTLRTRADALEVGPATVTADTGGTPATVEPVGRLLRERFVTDEEARAERTCETTYLEVGQRPRTVTDERCLGGVKVRRGATYVVFAAAPVRLTPYRTIRTDVDAAEPATWSGKGPVRLSFTGRSGDVVRLDAPALKGVKRWAAELRGPSGRRVFALGNTSDYSVVANPWRLPRDGRFSLNLGRTPRPKKSVRAVVRAVDVTPLEVGVPQALTSTDGRWVVALLRDGSVHDAVPVVTDAAEDSPTGWKASALGATRTDPDGFARPVPALTAPGAGRPVEYSNGVVLIPGHRDGTTSVTVRLDTVSR</sequence>
<evidence type="ECO:0000313" key="2">
    <source>
        <dbReference type="Proteomes" id="UP000549911"/>
    </source>
</evidence>